<protein>
    <recommendedName>
        <fullName evidence="9">Peptidase S54 rhomboid domain-containing protein</fullName>
    </recommendedName>
</protein>
<feature type="transmembrane region" description="Helical" evidence="8">
    <location>
        <begin position="181"/>
        <end position="199"/>
    </location>
</feature>
<feature type="non-terminal residue" evidence="10">
    <location>
        <position position="245"/>
    </location>
</feature>
<evidence type="ECO:0000256" key="8">
    <source>
        <dbReference type="SAM" id="Phobius"/>
    </source>
</evidence>
<reference evidence="10" key="1">
    <citation type="submission" date="2021-01" db="EMBL/GenBank/DDBJ databases">
        <authorList>
            <person name="Corre E."/>
            <person name="Pelletier E."/>
            <person name="Niang G."/>
            <person name="Scheremetjew M."/>
            <person name="Finn R."/>
            <person name="Kale V."/>
            <person name="Holt S."/>
            <person name="Cochrane G."/>
            <person name="Meng A."/>
            <person name="Brown T."/>
            <person name="Cohen L."/>
        </authorList>
    </citation>
    <scope>NUCLEOTIDE SEQUENCE</scope>
    <source>
        <strain evidence="10">RCC1693</strain>
    </source>
</reference>
<accession>A0A7S2G895</accession>
<evidence type="ECO:0000313" key="10">
    <source>
        <dbReference type="EMBL" id="CAD9435925.1"/>
    </source>
</evidence>
<dbReference type="AlphaFoldDB" id="A0A7S2G895"/>
<evidence type="ECO:0000256" key="3">
    <source>
        <dbReference type="ARBA" id="ARBA00022670"/>
    </source>
</evidence>
<dbReference type="PANTHER" id="PTHR43066">
    <property type="entry name" value="RHOMBOID-RELATED PROTEIN"/>
    <property type="match status" value="1"/>
</dbReference>
<keyword evidence="4 8" id="KW-0812">Transmembrane</keyword>
<evidence type="ECO:0000256" key="2">
    <source>
        <dbReference type="ARBA" id="ARBA00009045"/>
    </source>
</evidence>
<keyword evidence="3" id="KW-0645">Protease</keyword>
<feature type="transmembrane region" description="Helical" evidence="8">
    <location>
        <begin position="205"/>
        <end position="225"/>
    </location>
</feature>
<comment type="subcellular location">
    <subcellularLocation>
        <location evidence="1">Membrane</location>
        <topology evidence="1">Multi-pass membrane protein</topology>
    </subcellularLocation>
</comment>
<evidence type="ECO:0000256" key="6">
    <source>
        <dbReference type="ARBA" id="ARBA00022989"/>
    </source>
</evidence>
<dbReference type="Gene3D" id="1.20.1540.10">
    <property type="entry name" value="Rhomboid-like"/>
    <property type="match status" value="1"/>
</dbReference>
<dbReference type="GO" id="GO:0004252">
    <property type="term" value="F:serine-type endopeptidase activity"/>
    <property type="evidence" value="ECO:0007669"/>
    <property type="project" value="InterPro"/>
</dbReference>
<evidence type="ECO:0000259" key="9">
    <source>
        <dbReference type="Pfam" id="PF01694"/>
    </source>
</evidence>
<keyword evidence="6 8" id="KW-1133">Transmembrane helix</keyword>
<organism evidence="10">
    <name type="scientific">Florenciella parvula</name>
    <dbReference type="NCBI Taxonomy" id="236787"/>
    <lineage>
        <taxon>Eukaryota</taxon>
        <taxon>Sar</taxon>
        <taxon>Stramenopiles</taxon>
        <taxon>Ochrophyta</taxon>
        <taxon>Dictyochophyceae</taxon>
        <taxon>Florenciellales</taxon>
        <taxon>Florenciella</taxon>
    </lineage>
</organism>
<name>A0A7S2G895_9STRA</name>
<dbReference type="GO" id="GO:0006508">
    <property type="term" value="P:proteolysis"/>
    <property type="evidence" value="ECO:0007669"/>
    <property type="project" value="UniProtKB-KW"/>
</dbReference>
<keyword evidence="7 8" id="KW-0472">Membrane</keyword>
<evidence type="ECO:0000256" key="1">
    <source>
        <dbReference type="ARBA" id="ARBA00004141"/>
    </source>
</evidence>
<gene>
    <name evidence="10" type="ORF">FPAR1323_LOCUS13537</name>
</gene>
<feature type="domain" description="Peptidase S54 rhomboid" evidence="9">
    <location>
        <begin position="81"/>
        <end position="221"/>
    </location>
</feature>
<evidence type="ECO:0000256" key="4">
    <source>
        <dbReference type="ARBA" id="ARBA00022692"/>
    </source>
</evidence>
<dbReference type="EMBL" id="HBGT01026019">
    <property type="protein sequence ID" value="CAD9435925.1"/>
    <property type="molecule type" value="Transcribed_RNA"/>
</dbReference>
<dbReference type="InterPro" id="IPR035952">
    <property type="entry name" value="Rhomboid-like_sf"/>
</dbReference>
<evidence type="ECO:0000256" key="7">
    <source>
        <dbReference type="ARBA" id="ARBA00023136"/>
    </source>
</evidence>
<feature type="transmembrane region" description="Helical" evidence="8">
    <location>
        <begin position="149"/>
        <end position="169"/>
    </location>
</feature>
<proteinExistence type="inferred from homology"/>
<dbReference type="InterPro" id="IPR022764">
    <property type="entry name" value="Peptidase_S54_rhomboid_dom"/>
</dbReference>
<keyword evidence="5" id="KW-0378">Hydrolase</keyword>
<dbReference type="SUPFAM" id="SSF144091">
    <property type="entry name" value="Rhomboid-like"/>
    <property type="match status" value="1"/>
</dbReference>
<sequence>MAQRQRRQNHENHTWLLIMLAQLYQQVDRMPYKPPVTLGISALCLVAHLQPSAVALVSLDYSEHAICLAPAPIIAGGGNALLRLVGSAFVHGSDSHVYYNIASFIFKGVQLEQSMGPELYAMLVGTMLLLSHGLVVLVAWIATFFGYTGWYNSCAIGFSAVIFSLKFILTQNGGEGAVWGVRMPNAYVTWAELVLIQVISPHSSFLGHLCGICAGAMYVYLWPIARVMLAQQQIGGGRGGRGGGG</sequence>
<dbReference type="GO" id="GO:0016020">
    <property type="term" value="C:membrane"/>
    <property type="evidence" value="ECO:0007669"/>
    <property type="project" value="UniProtKB-SubCell"/>
</dbReference>
<feature type="transmembrane region" description="Helical" evidence="8">
    <location>
        <begin position="119"/>
        <end position="143"/>
    </location>
</feature>
<comment type="similarity">
    <text evidence="2">Belongs to the peptidase S54 family.</text>
</comment>
<dbReference type="PANTHER" id="PTHR43066:SF1">
    <property type="entry name" value="RHOMBOID PROTEIN 2"/>
    <property type="match status" value="1"/>
</dbReference>
<dbReference type="Pfam" id="PF01694">
    <property type="entry name" value="Rhomboid"/>
    <property type="match status" value="1"/>
</dbReference>
<evidence type="ECO:0000256" key="5">
    <source>
        <dbReference type="ARBA" id="ARBA00022801"/>
    </source>
</evidence>